<dbReference type="EMBL" id="JBHMAF010000196">
    <property type="protein sequence ID" value="MFB9761642.1"/>
    <property type="molecule type" value="Genomic_DNA"/>
</dbReference>
<dbReference type="InterPro" id="IPR003370">
    <property type="entry name" value="Chromate_transpt"/>
</dbReference>
<keyword evidence="4 7" id="KW-0812">Transmembrane</keyword>
<protein>
    <submittedName>
        <fullName evidence="8">Chromate transporter</fullName>
    </submittedName>
</protein>
<organism evidence="8 9">
    <name type="scientific">Ectobacillus funiculus</name>
    <dbReference type="NCBI Taxonomy" id="137993"/>
    <lineage>
        <taxon>Bacteria</taxon>
        <taxon>Bacillati</taxon>
        <taxon>Bacillota</taxon>
        <taxon>Bacilli</taxon>
        <taxon>Bacillales</taxon>
        <taxon>Bacillaceae</taxon>
        <taxon>Ectobacillus</taxon>
    </lineage>
</organism>
<dbReference type="RefSeq" id="WP_129729825.1">
    <property type="nucleotide sequence ID" value="NZ_JAPCYI010000001.1"/>
</dbReference>
<gene>
    <name evidence="8" type="ORF">ACFFMS_25735</name>
</gene>
<evidence type="ECO:0000256" key="2">
    <source>
        <dbReference type="ARBA" id="ARBA00005262"/>
    </source>
</evidence>
<evidence type="ECO:0000256" key="5">
    <source>
        <dbReference type="ARBA" id="ARBA00022989"/>
    </source>
</evidence>
<evidence type="ECO:0000256" key="1">
    <source>
        <dbReference type="ARBA" id="ARBA00004651"/>
    </source>
</evidence>
<evidence type="ECO:0000256" key="6">
    <source>
        <dbReference type="ARBA" id="ARBA00023136"/>
    </source>
</evidence>
<dbReference type="PANTHER" id="PTHR43663">
    <property type="entry name" value="CHROMATE TRANSPORT PROTEIN-RELATED"/>
    <property type="match status" value="1"/>
</dbReference>
<feature type="transmembrane region" description="Helical" evidence="7">
    <location>
        <begin position="6"/>
        <end position="30"/>
    </location>
</feature>
<feature type="transmembrane region" description="Helical" evidence="7">
    <location>
        <begin position="118"/>
        <end position="135"/>
    </location>
</feature>
<proteinExistence type="inferred from homology"/>
<evidence type="ECO:0000313" key="9">
    <source>
        <dbReference type="Proteomes" id="UP001589609"/>
    </source>
</evidence>
<dbReference type="PANTHER" id="PTHR43663:SF2">
    <property type="entry name" value="CHROMATE TRANSPORT PROTEIN-RELATED"/>
    <property type="match status" value="1"/>
</dbReference>
<sequence length="208" mass="22507">MKTDLKVLWGIFLVFLKISPVTFGGGYAMIPAIERAVVREKKWLKAEDVTDVFAVAGSVPGAVAINAATFTGYRIAGVSGAMVAMMGVLVPTFLVVVAISLSFFYLKDNPKMTAAFKGIRPAIVALITFAGYKIWKTAVFDKTTFVTVCVTVFFLLVLHVHPVFIIMCGAAAGIGFVKVKEKLGYATRLDEPKTEEVPDIHYFMGAGI</sequence>
<evidence type="ECO:0000256" key="3">
    <source>
        <dbReference type="ARBA" id="ARBA00022475"/>
    </source>
</evidence>
<feature type="transmembrane region" description="Helical" evidence="7">
    <location>
        <begin position="82"/>
        <end position="106"/>
    </location>
</feature>
<comment type="similarity">
    <text evidence="2">Belongs to the chromate ion transporter (CHR) (TC 2.A.51) family.</text>
</comment>
<feature type="transmembrane region" description="Helical" evidence="7">
    <location>
        <begin position="51"/>
        <end position="76"/>
    </location>
</feature>
<dbReference type="Pfam" id="PF02417">
    <property type="entry name" value="Chromate_transp"/>
    <property type="match status" value="1"/>
</dbReference>
<keyword evidence="6 7" id="KW-0472">Membrane</keyword>
<dbReference type="Proteomes" id="UP001589609">
    <property type="component" value="Unassembled WGS sequence"/>
</dbReference>
<keyword evidence="9" id="KW-1185">Reference proteome</keyword>
<name>A0ABV5WM40_9BACI</name>
<keyword evidence="3" id="KW-1003">Cell membrane</keyword>
<accession>A0ABV5WM40</accession>
<feature type="transmembrane region" description="Helical" evidence="7">
    <location>
        <begin position="150"/>
        <end position="177"/>
    </location>
</feature>
<keyword evidence="5 7" id="KW-1133">Transmembrane helix</keyword>
<evidence type="ECO:0000256" key="7">
    <source>
        <dbReference type="SAM" id="Phobius"/>
    </source>
</evidence>
<comment type="caution">
    <text evidence="8">The sequence shown here is derived from an EMBL/GenBank/DDBJ whole genome shotgun (WGS) entry which is preliminary data.</text>
</comment>
<reference evidence="8 9" key="1">
    <citation type="submission" date="2024-09" db="EMBL/GenBank/DDBJ databases">
        <authorList>
            <person name="Sun Q."/>
            <person name="Mori K."/>
        </authorList>
    </citation>
    <scope>NUCLEOTIDE SEQUENCE [LARGE SCALE GENOMIC DNA]</scope>
    <source>
        <strain evidence="8 9">JCM 11201</strain>
    </source>
</reference>
<comment type="subcellular location">
    <subcellularLocation>
        <location evidence="1">Cell membrane</location>
        <topology evidence="1">Multi-pass membrane protein</topology>
    </subcellularLocation>
</comment>
<dbReference type="InterPro" id="IPR052518">
    <property type="entry name" value="CHR_Transporter"/>
</dbReference>
<evidence type="ECO:0000256" key="4">
    <source>
        <dbReference type="ARBA" id="ARBA00022692"/>
    </source>
</evidence>
<evidence type="ECO:0000313" key="8">
    <source>
        <dbReference type="EMBL" id="MFB9761642.1"/>
    </source>
</evidence>